<evidence type="ECO:0000313" key="8">
    <source>
        <dbReference type="Proteomes" id="UP000319732"/>
    </source>
</evidence>
<dbReference type="InterPro" id="IPR055166">
    <property type="entry name" value="Transc_reg_Sar_Rot_HTH"/>
</dbReference>
<dbReference type="Proteomes" id="UP000319732">
    <property type="component" value="Unassembled WGS sequence"/>
</dbReference>
<accession>A0A545TS29</accession>
<dbReference type="SUPFAM" id="SSF46785">
    <property type="entry name" value="Winged helix' DNA-binding domain"/>
    <property type="match status" value="1"/>
</dbReference>
<dbReference type="EMBL" id="VHSG01000010">
    <property type="protein sequence ID" value="TQV80030.1"/>
    <property type="molecule type" value="Genomic_DNA"/>
</dbReference>
<dbReference type="OrthoDB" id="9806864at2"/>
<comment type="caution">
    <text evidence="7">The sequence shown here is derived from an EMBL/GenBank/DDBJ whole genome shotgun (WGS) entry which is preliminary data.</text>
</comment>
<dbReference type="FunFam" id="1.10.10.10:FF:000163">
    <property type="entry name" value="MarR family transcriptional regulator"/>
    <property type="match status" value="1"/>
</dbReference>
<dbReference type="PANTHER" id="PTHR33164">
    <property type="entry name" value="TRANSCRIPTIONAL REGULATOR, MARR FAMILY"/>
    <property type="match status" value="1"/>
</dbReference>
<dbReference type="Gene3D" id="1.10.10.10">
    <property type="entry name" value="Winged helix-like DNA-binding domain superfamily/Winged helix DNA-binding domain"/>
    <property type="match status" value="1"/>
</dbReference>
<comment type="subcellular location">
    <subcellularLocation>
        <location evidence="1">Cytoplasm</location>
    </subcellularLocation>
</comment>
<evidence type="ECO:0000256" key="1">
    <source>
        <dbReference type="ARBA" id="ARBA00004496"/>
    </source>
</evidence>
<dbReference type="GO" id="GO:0003700">
    <property type="term" value="F:DNA-binding transcription factor activity"/>
    <property type="evidence" value="ECO:0007669"/>
    <property type="project" value="InterPro"/>
</dbReference>
<dbReference type="SMART" id="SM00347">
    <property type="entry name" value="HTH_MARR"/>
    <property type="match status" value="1"/>
</dbReference>
<dbReference type="GO" id="GO:0006950">
    <property type="term" value="P:response to stress"/>
    <property type="evidence" value="ECO:0007669"/>
    <property type="project" value="TreeGrafter"/>
</dbReference>
<name>A0A545TS29_9GAMM</name>
<dbReference type="InterPro" id="IPR039422">
    <property type="entry name" value="MarR/SlyA-like"/>
</dbReference>
<keyword evidence="5" id="KW-0804">Transcription</keyword>
<dbReference type="Pfam" id="PF22381">
    <property type="entry name" value="Staph_reg_Sar_Rot"/>
    <property type="match status" value="1"/>
</dbReference>
<evidence type="ECO:0000259" key="6">
    <source>
        <dbReference type="PROSITE" id="PS50995"/>
    </source>
</evidence>
<evidence type="ECO:0000256" key="2">
    <source>
        <dbReference type="ARBA" id="ARBA00022490"/>
    </source>
</evidence>
<dbReference type="PROSITE" id="PS50995">
    <property type="entry name" value="HTH_MARR_2"/>
    <property type="match status" value="1"/>
</dbReference>
<keyword evidence="4" id="KW-0238">DNA-binding</keyword>
<evidence type="ECO:0000256" key="5">
    <source>
        <dbReference type="ARBA" id="ARBA00023163"/>
    </source>
</evidence>
<keyword evidence="2" id="KW-0963">Cytoplasm</keyword>
<dbReference type="AlphaFoldDB" id="A0A545TS29"/>
<dbReference type="InterPro" id="IPR036390">
    <property type="entry name" value="WH_DNA-bd_sf"/>
</dbReference>
<dbReference type="InterPro" id="IPR036388">
    <property type="entry name" value="WH-like_DNA-bd_sf"/>
</dbReference>
<feature type="domain" description="HTH marR-type" evidence="6">
    <location>
        <begin position="11"/>
        <end position="150"/>
    </location>
</feature>
<gene>
    <name evidence="7" type="ORF">FKG94_10170</name>
</gene>
<keyword evidence="3" id="KW-0805">Transcription regulation</keyword>
<evidence type="ECO:0000256" key="4">
    <source>
        <dbReference type="ARBA" id="ARBA00023125"/>
    </source>
</evidence>
<organism evidence="7 8">
    <name type="scientific">Exilibacterium tricleocarpae</name>
    <dbReference type="NCBI Taxonomy" id="2591008"/>
    <lineage>
        <taxon>Bacteria</taxon>
        <taxon>Pseudomonadati</taxon>
        <taxon>Pseudomonadota</taxon>
        <taxon>Gammaproteobacteria</taxon>
        <taxon>Cellvibrionales</taxon>
        <taxon>Cellvibrionaceae</taxon>
        <taxon>Exilibacterium</taxon>
    </lineage>
</organism>
<proteinExistence type="predicted"/>
<dbReference type="GO" id="GO:0005737">
    <property type="term" value="C:cytoplasm"/>
    <property type="evidence" value="ECO:0007669"/>
    <property type="project" value="UniProtKB-SubCell"/>
</dbReference>
<dbReference type="GO" id="GO:0003677">
    <property type="term" value="F:DNA binding"/>
    <property type="evidence" value="ECO:0007669"/>
    <property type="project" value="UniProtKB-KW"/>
</dbReference>
<keyword evidence="8" id="KW-1185">Reference proteome</keyword>
<dbReference type="RefSeq" id="WP_142904130.1">
    <property type="nucleotide sequence ID" value="NZ_ML660092.1"/>
</dbReference>
<protein>
    <submittedName>
        <fullName evidence="7">MarR family transcriptional regulator</fullName>
    </submittedName>
</protein>
<reference evidence="7 8" key="1">
    <citation type="submission" date="2019-06" db="EMBL/GenBank/DDBJ databases">
        <title>Whole genome sequence for Cellvibrionaceae sp. R142.</title>
        <authorList>
            <person name="Wang G."/>
        </authorList>
    </citation>
    <scope>NUCLEOTIDE SEQUENCE [LARGE SCALE GENOMIC DNA]</scope>
    <source>
        <strain evidence="7 8">R142</strain>
    </source>
</reference>
<dbReference type="InterPro" id="IPR000835">
    <property type="entry name" value="HTH_MarR-typ"/>
</dbReference>
<evidence type="ECO:0000313" key="7">
    <source>
        <dbReference type="EMBL" id="TQV80030.1"/>
    </source>
</evidence>
<sequence>MSGDDDLVALDRQLCFMLYAASRAMTRAYQPMLAELGITYPQYLVLMVLWEWQGDSEVEATVTALGRRLYLDSGTLTPLLKRLEGQQLLCRTRDPRDERRVLLSLTAAGLALRQRALDWLRPGAQSRAAGAVDVAALRRQLRLLLEQLPQAGQG</sequence>
<evidence type="ECO:0000256" key="3">
    <source>
        <dbReference type="ARBA" id="ARBA00023015"/>
    </source>
</evidence>
<dbReference type="PANTHER" id="PTHR33164:SF5">
    <property type="entry name" value="ORGANIC HYDROPEROXIDE RESISTANCE TRANSCRIPTIONAL REGULATOR"/>
    <property type="match status" value="1"/>
</dbReference>